<gene>
    <name evidence="3" type="ORF">FrCorBMG51_17670</name>
</gene>
<evidence type="ECO:0000313" key="3">
    <source>
        <dbReference type="EMBL" id="KLL10500.1"/>
    </source>
</evidence>
<keyword evidence="2" id="KW-1133">Transmembrane helix</keyword>
<feature type="compositionally biased region" description="Basic and acidic residues" evidence="1">
    <location>
        <begin position="144"/>
        <end position="154"/>
    </location>
</feature>
<feature type="compositionally biased region" description="Low complexity" evidence="1">
    <location>
        <begin position="71"/>
        <end position="85"/>
    </location>
</feature>
<evidence type="ECO:0000313" key="4">
    <source>
        <dbReference type="Proteomes" id="UP000035425"/>
    </source>
</evidence>
<evidence type="ECO:0008006" key="5">
    <source>
        <dbReference type="Google" id="ProtNLM"/>
    </source>
</evidence>
<keyword evidence="4" id="KW-1185">Reference proteome</keyword>
<feature type="compositionally biased region" description="Basic and acidic residues" evidence="1">
    <location>
        <begin position="109"/>
        <end position="120"/>
    </location>
</feature>
<sequence length="277" mass="28568">MPGGYAPAAGYPLTGAPQAGASDFYGEQTRLAPGARPFGPPPVDSAPRAGEPYREVPRPQAPPGASGGPQPGAAGSRQAGRYQPGAPYPPDPLPLDGPAAGEMTVFTDLRSRKGSDRPGRPDGVPPPRTRQVGADTSTSTSRRPGPDHSDDRRAGPSAAEQDTTGEQVGTLRAESGRRRDDRGDPRSPDRSASRSTERSTERSTDRSTGDAGTRRNRPRDAAGLPWLLRRLVYAVVILGVAFAVGGGAGFVWQKISGGGGGGAAAVTARPPAVRGVR</sequence>
<name>A0ABR5F1B3_9ACTN</name>
<reference evidence="3 4" key="1">
    <citation type="submission" date="2014-12" db="EMBL/GenBank/DDBJ databases">
        <title>Frankia sp. BMG5.1 draft genome.</title>
        <authorList>
            <person name="Gtari M."/>
            <person name="Ghodhbane-Gtari F."/>
            <person name="Nouioui I."/>
            <person name="Ktari A."/>
            <person name="Hezbri K."/>
            <person name="Mimouni W."/>
            <person name="Sbissi I."/>
            <person name="Ayari A."/>
            <person name="Yamanaka T."/>
            <person name="Normand P."/>
            <person name="Tisa L.S."/>
            <person name="Boudabous A."/>
        </authorList>
    </citation>
    <scope>NUCLEOTIDE SEQUENCE [LARGE SCALE GENOMIC DNA]</scope>
    <source>
        <strain evidence="3 4">BMG5.1</strain>
    </source>
</reference>
<organism evidence="3 4">
    <name type="scientific">Protofrankia coriariae</name>
    <dbReference type="NCBI Taxonomy" id="1562887"/>
    <lineage>
        <taxon>Bacteria</taxon>
        <taxon>Bacillati</taxon>
        <taxon>Actinomycetota</taxon>
        <taxon>Actinomycetes</taxon>
        <taxon>Frankiales</taxon>
        <taxon>Frankiaceae</taxon>
        <taxon>Protofrankia</taxon>
    </lineage>
</organism>
<dbReference type="Proteomes" id="UP000035425">
    <property type="component" value="Unassembled WGS sequence"/>
</dbReference>
<feature type="transmembrane region" description="Helical" evidence="2">
    <location>
        <begin position="231"/>
        <end position="252"/>
    </location>
</feature>
<protein>
    <recommendedName>
        <fullName evidence="5">Serine protease</fullName>
    </recommendedName>
</protein>
<feature type="region of interest" description="Disordered" evidence="1">
    <location>
        <begin position="1"/>
        <end position="219"/>
    </location>
</feature>
<accession>A0ABR5F1B3</accession>
<evidence type="ECO:0000256" key="2">
    <source>
        <dbReference type="SAM" id="Phobius"/>
    </source>
</evidence>
<proteinExistence type="predicted"/>
<dbReference type="EMBL" id="JWIO01000031">
    <property type="protein sequence ID" value="KLL10500.1"/>
    <property type="molecule type" value="Genomic_DNA"/>
</dbReference>
<evidence type="ECO:0000256" key="1">
    <source>
        <dbReference type="SAM" id="MobiDB-lite"/>
    </source>
</evidence>
<feature type="compositionally biased region" description="Pro residues" evidence="1">
    <location>
        <begin position="86"/>
        <end position="95"/>
    </location>
</feature>
<keyword evidence="2" id="KW-0472">Membrane</keyword>
<feature type="compositionally biased region" description="Basic and acidic residues" evidence="1">
    <location>
        <begin position="174"/>
        <end position="208"/>
    </location>
</feature>
<keyword evidence="2" id="KW-0812">Transmembrane</keyword>
<comment type="caution">
    <text evidence="3">The sequence shown here is derived from an EMBL/GenBank/DDBJ whole genome shotgun (WGS) entry which is preliminary data.</text>
</comment>